<dbReference type="SUPFAM" id="SSF159659">
    <property type="entry name" value="Cgl1923-like"/>
    <property type="match status" value="1"/>
</dbReference>
<dbReference type="InterPro" id="IPR038389">
    <property type="entry name" value="PSMG2_sf"/>
</dbReference>
<dbReference type="PANTHER" id="PTHR35610:SF8">
    <property type="entry name" value="3-ISOPROPYLMALATE DEHYDRATASE"/>
    <property type="match status" value="1"/>
</dbReference>
<reference evidence="2" key="1">
    <citation type="submission" date="2020-11" db="EMBL/GenBank/DDBJ databases">
        <title>Carbohydrate-dependent, anaerobic sulfur respiration: A novel catabolism in halophilic archaea.</title>
        <authorList>
            <person name="Sorokin D.Y."/>
            <person name="Messina E."/>
            <person name="Smedile F."/>
            <person name="La Cono V."/>
            <person name="Hallsworth J.E."/>
            <person name="Yakimov M.M."/>
        </authorList>
    </citation>
    <scope>NUCLEOTIDE SEQUENCE</scope>
    <source>
        <strain evidence="2">HSR12-1</strain>
    </source>
</reference>
<gene>
    <name evidence="2" type="ORF">HSR121_0997</name>
</gene>
<sequence length="254" mass="27202">MSVPDVASHMAHISVHREDIALEEPVLVEGLPGLGLVGKIAADHLVDTYDMAHYASVHCEGLPEVAVYDAGGHGVEPPVRIHADEERDLLVLQSDIPISPSAAKEFATCVTGWLDDRNAFPLYVSGMQRSDEQTTDIFGLAVAGAGEQLEEIDVSTPDERGVVSGPTGALVYHAERAGLDALGFVVEASPQFPDPAAARALLDTVVEPVADVEIETETLVEKAQEISEAKERLARRMQQAEDESSQAQPVGMYQ</sequence>
<accession>A0A897N3K2</accession>
<dbReference type="PANTHER" id="PTHR35610">
    <property type="entry name" value="3-ISOPROPYLMALATE DEHYDRATASE-RELATED"/>
    <property type="match status" value="1"/>
</dbReference>
<dbReference type="Gene3D" id="3.40.50.10900">
    <property type="entry name" value="PAC-like subunit"/>
    <property type="match status" value="1"/>
</dbReference>
<dbReference type="EMBL" id="CP064787">
    <property type="protein sequence ID" value="QSG05345.1"/>
    <property type="molecule type" value="Genomic_DNA"/>
</dbReference>
<name>A0A897N3K2_9EURY</name>
<evidence type="ECO:0000313" key="3">
    <source>
        <dbReference type="Proteomes" id="UP000663525"/>
    </source>
</evidence>
<proteinExistence type="predicted"/>
<feature type="region of interest" description="Disordered" evidence="1">
    <location>
        <begin position="230"/>
        <end position="254"/>
    </location>
</feature>
<dbReference type="AlphaFoldDB" id="A0A897N3K2"/>
<dbReference type="Pfam" id="PF09754">
    <property type="entry name" value="PAC2"/>
    <property type="match status" value="1"/>
</dbReference>
<evidence type="ECO:0000256" key="1">
    <source>
        <dbReference type="SAM" id="MobiDB-lite"/>
    </source>
</evidence>
<organism evidence="2 3">
    <name type="scientific">Halapricum desulfuricans</name>
    <dbReference type="NCBI Taxonomy" id="2841257"/>
    <lineage>
        <taxon>Archaea</taxon>
        <taxon>Methanobacteriati</taxon>
        <taxon>Methanobacteriota</taxon>
        <taxon>Stenosarchaea group</taxon>
        <taxon>Halobacteria</taxon>
        <taxon>Halobacteriales</taxon>
        <taxon>Haloarculaceae</taxon>
        <taxon>Halapricum</taxon>
    </lineage>
</organism>
<dbReference type="InterPro" id="IPR019151">
    <property type="entry name" value="Proteasome_assmbl_chaperone_2"/>
</dbReference>
<dbReference type="Proteomes" id="UP000663525">
    <property type="component" value="Chromosome"/>
</dbReference>
<evidence type="ECO:0000313" key="2">
    <source>
        <dbReference type="EMBL" id="QSG05345.1"/>
    </source>
</evidence>
<protein>
    <submittedName>
        <fullName evidence="2">Archaeal enzyme of ATP-grasp superfamily</fullName>
    </submittedName>
</protein>